<evidence type="ECO:0000313" key="2">
    <source>
        <dbReference type="EMBL" id="KQJ93978.1"/>
    </source>
</evidence>
<keyword evidence="4" id="KW-1185">Reference proteome</keyword>
<dbReference type="PANTHER" id="PTHR35470:SF7">
    <property type="entry name" value="PROTEIN CADMIUM TOLERANCE 4"/>
    <property type="match status" value="1"/>
</dbReference>
<dbReference type="Proteomes" id="UP000008810">
    <property type="component" value="Chromosome 3"/>
</dbReference>
<dbReference type="EMBL" id="CM000882">
    <property type="protein sequence ID" value="KQJ93978.1"/>
    <property type="molecule type" value="Genomic_DNA"/>
</dbReference>
<evidence type="ECO:0000256" key="1">
    <source>
        <dbReference type="SAM" id="MobiDB-lite"/>
    </source>
</evidence>
<reference evidence="3" key="3">
    <citation type="submission" date="2018-08" db="UniProtKB">
        <authorList>
            <consortium name="EnsemblPlants"/>
        </authorList>
    </citation>
    <scope>IDENTIFICATION</scope>
    <source>
        <strain evidence="3">cv. Bd21</strain>
    </source>
</reference>
<dbReference type="AlphaFoldDB" id="I1HYM6"/>
<dbReference type="EnsemblPlants" id="KQJ93978">
    <property type="protein sequence ID" value="KQJ93978"/>
    <property type="gene ID" value="BRADI_3g07860v3"/>
</dbReference>
<evidence type="ECO:0000313" key="3">
    <source>
        <dbReference type="EnsemblPlants" id="KQJ93978"/>
    </source>
</evidence>
<dbReference type="HOGENOM" id="CLU_2213576_0_0_1"/>
<dbReference type="OMA" id="CFCCCGN"/>
<accession>I1HYM6</accession>
<dbReference type="Gramene" id="KQJ93978">
    <property type="protein sequence ID" value="KQJ93978"/>
    <property type="gene ID" value="BRADI_3g07860v3"/>
</dbReference>
<proteinExistence type="predicted"/>
<reference evidence="2" key="2">
    <citation type="submission" date="2017-06" db="EMBL/GenBank/DDBJ databases">
        <title>WGS assembly of Brachypodium distachyon.</title>
        <authorList>
            <consortium name="The International Brachypodium Initiative"/>
            <person name="Lucas S."/>
            <person name="Harmon-Smith M."/>
            <person name="Lail K."/>
            <person name="Tice H."/>
            <person name="Grimwood J."/>
            <person name="Bruce D."/>
            <person name="Barry K."/>
            <person name="Shu S."/>
            <person name="Lindquist E."/>
            <person name="Wang M."/>
            <person name="Pitluck S."/>
            <person name="Vogel J.P."/>
            <person name="Garvin D.F."/>
            <person name="Mockler T.C."/>
            <person name="Schmutz J."/>
            <person name="Rokhsar D."/>
            <person name="Bevan M.W."/>
        </authorList>
    </citation>
    <scope>NUCLEOTIDE SEQUENCE</scope>
    <source>
        <strain evidence="2">Bd21</strain>
    </source>
</reference>
<sequence>MPGQKQEQAEAATNPSPGLFAIHPTLFFLFSSLDSNFQFPPTAAKRPRMDEGEEGQQKLSAMGHVKKRHEEKGLLYACFFMLCCCFCCYEACEHCLECFCCCGNKDE</sequence>
<organism evidence="2">
    <name type="scientific">Brachypodium distachyon</name>
    <name type="common">Purple false brome</name>
    <name type="synonym">Trachynia distachya</name>
    <dbReference type="NCBI Taxonomy" id="15368"/>
    <lineage>
        <taxon>Eukaryota</taxon>
        <taxon>Viridiplantae</taxon>
        <taxon>Streptophyta</taxon>
        <taxon>Embryophyta</taxon>
        <taxon>Tracheophyta</taxon>
        <taxon>Spermatophyta</taxon>
        <taxon>Magnoliopsida</taxon>
        <taxon>Liliopsida</taxon>
        <taxon>Poales</taxon>
        <taxon>Poaceae</taxon>
        <taxon>BOP clade</taxon>
        <taxon>Pooideae</taxon>
        <taxon>Stipodae</taxon>
        <taxon>Brachypodieae</taxon>
        <taxon>Brachypodium</taxon>
    </lineage>
</organism>
<evidence type="ECO:0000313" key="4">
    <source>
        <dbReference type="Proteomes" id="UP000008810"/>
    </source>
</evidence>
<dbReference type="KEGG" id="bdi:100828400"/>
<dbReference type="PANTHER" id="PTHR35470">
    <property type="entry name" value="CADMIUM TOLERANT 3"/>
    <property type="match status" value="1"/>
</dbReference>
<name>I1HYM6_BRADI</name>
<dbReference type="GeneID" id="100828400"/>
<evidence type="ECO:0008006" key="5">
    <source>
        <dbReference type="Google" id="ProtNLM"/>
    </source>
</evidence>
<feature type="region of interest" description="Disordered" evidence="1">
    <location>
        <begin position="42"/>
        <end position="62"/>
    </location>
</feature>
<reference evidence="2 3" key="1">
    <citation type="journal article" date="2010" name="Nature">
        <title>Genome sequencing and analysis of the model grass Brachypodium distachyon.</title>
        <authorList>
            <consortium name="International Brachypodium Initiative"/>
        </authorList>
    </citation>
    <scope>NUCLEOTIDE SEQUENCE [LARGE SCALE GENOMIC DNA]</scope>
    <source>
        <strain evidence="2">Bd21</strain>
        <strain evidence="3">cv. Bd21</strain>
    </source>
</reference>
<dbReference type="InterPro" id="IPR051671">
    <property type="entry name" value="CYSTM1_HM_Tolerance"/>
</dbReference>
<dbReference type="RefSeq" id="XP_003571585.1">
    <property type="nucleotide sequence ID" value="XM_003571537.4"/>
</dbReference>
<protein>
    <recommendedName>
        <fullName evidence="5">Cysteine-rich transmembrane CYSTM domain-containing protein</fullName>
    </recommendedName>
</protein>
<dbReference type="eggNOG" id="ENOG502R5EE">
    <property type="taxonomic scope" value="Eukaryota"/>
</dbReference>
<gene>
    <name evidence="3" type="primary">LOC100828400</name>
    <name evidence="2" type="ORF">BRADI_3g07860v3</name>
</gene>